<accession>A0A068QY75</accession>
<dbReference type="GO" id="GO:0008081">
    <property type="term" value="F:phosphoric diester hydrolase activity"/>
    <property type="evidence" value="ECO:0007669"/>
    <property type="project" value="InterPro"/>
</dbReference>
<dbReference type="GO" id="GO:0006629">
    <property type="term" value="P:lipid metabolic process"/>
    <property type="evidence" value="ECO:0007669"/>
    <property type="project" value="InterPro"/>
</dbReference>
<dbReference type="RefSeq" id="WP_045957452.1">
    <property type="nucleotide sequence ID" value="NZ_FO704551.1"/>
</dbReference>
<evidence type="ECO:0000313" key="1">
    <source>
        <dbReference type="EMBL" id="CDG19913.1"/>
    </source>
</evidence>
<dbReference type="InterPro" id="IPR051057">
    <property type="entry name" value="PI-PLC_domain"/>
</dbReference>
<dbReference type="HOGENOM" id="CLU_031469_1_0_6"/>
<dbReference type="PANTHER" id="PTHR13593:SF113">
    <property type="entry name" value="SI:DKEY-266F7.9"/>
    <property type="match status" value="1"/>
</dbReference>
<dbReference type="Gene3D" id="3.20.20.190">
    <property type="entry name" value="Phosphatidylinositol (PI) phosphodiesterase"/>
    <property type="match status" value="1"/>
</dbReference>
<reference evidence="1 2" key="1">
    <citation type="submission" date="2013-07" db="EMBL/GenBank/DDBJ databases">
        <authorList>
            <person name="Genoscope - CEA"/>
        </authorList>
    </citation>
    <scope>NUCLEOTIDE SEQUENCE [LARGE SCALE GENOMIC DNA]</scope>
    <source>
        <strain evidence="1 2">G6</strain>
    </source>
</reference>
<dbReference type="PANTHER" id="PTHR13593">
    <property type="match status" value="1"/>
</dbReference>
<dbReference type="InterPro" id="IPR017946">
    <property type="entry name" value="PLC-like_Pdiesterase_TIM-brl"/>
</dbReference>
<sequence length="443" mass="50615">MFQIANFMPVNGTDSVWKKISETSQNVDTSVFPDLINPHENKHFFIFGSDENNIVNCYFDVQYQIMDSKNSCFRILGRYQINFGRLGLEIYLENIETLNHKKGDTVSLDWKSKELTYLFLIGDAGYYIGPDINAESWMQDHLHLLGNHSLKEICIPGSHDAGMSVVTWKTFLAAECNTLTQTNNILGQLKLGIRYFDIRPALSDGKFFTEHFSKVGIWEGALGESIESIINGINLFAKYNNELIMIKLSHSLNLDVGFFETYRPFNKDQWFDLFDQLSNINHLFYHNGVGNVSDSTINTLTANGTRTAILFFVDKEGESDVDLGEYEDAGFFYLSELDMYAKFSNSDDDTFMIHDQIQKMHDHAPTQYFEIQWTLTQQITEVASCSTGIGYSIRELGDIANNKLVENLHPYITKTEYPNIILIDNVKDTISTILSLAINWKVL</sequence>
<dbReference type="SUPFAM" id="SSF51695">
    <property type="entry name" value="PLC-like phosphodiesterases"/>
    <property type="match status" value="1"/>
</dbReference>
<gene>
    <name evidence="1" type="ORF">XPG1_0258</name>
</gene>
<dbReference type="KEGG" id="xpo:XPG1_0258"/>
<dbReference type="OrthoDB" id="2079904at2"/>
<evidence type="ECO:0008006" key="3">
    <source>
        <dbReference type="Google" id="ProtNLM"/>
    </source>
</evidence>
<name>A0A068QY75_9GAMM</name>
<dbReference type="EMBL" id="FO704551">
    <property type="protein sequence ID" value="CDG19913.1"/>
    <property type="molecule type" value="Genomic_DNA"/>
</dbReference>
<dbReference type="AlphaFoldDB" id="A0A068QY75"/>
<keyword evidence="2" id="KW-1185">Reference proteome</keyword>
<dbReference type="Proteomes" id="UP000032735">
    <property type="component" value="Chromosome"/>
</dbReference>
<organism evidence="1 2">
    <name type="scientific">Xenorhabdus poinarii G6</name>
    <dbReference type="NCBI Taxonomy" id="1354304"/>
    <lineage>
        <taxon>Bacteria</taxon>
        <taxon>Pseudomonadati</taxon>
        <taxon>Pseudomonadota</taxon>
        <taxon>Gammaproteobacteria</taxon>
        <taxon>Enterobacterales</taxon>
        <taxon>Morganellaceae</taxon>
        <taxon>Xenorhabdus</taxon>
    </lineage>
</organism>
<protein>
    <recommendedName>
        <fullName evidence="3">Phosphatidylinositol diacylglycerol-lyase</fullName>
    </recommendedName>
</protein>
<dbReference type="STRING" id="1354304.XPG1_0258"/>
<evidence type="ECO:0000313" key="2">
    <source>
        <dbReference type="Proteomes" id="UP000032735"/>
    </source>
</evidence>
<proteinExistence type="predicted"/>